<dbReference type="AlphaFoldDB" id="A0A1S1MYE1"/>
<dbReference type="STRING" id="1859457.BET10_07160"/>
<accession>A0A1S1MYE1</accession>
<sequence>MKHMRLSRRQKKKLPLMLGVSALLAGSVVTGGYHIVQALGKPVADANGCYASVNGAQTTVLIDASSPRWTTEQQRGLHTYVSRLYQGLRFNERLNIYTTEGDVISSVPTPRLTLCGGARTAHDLAKIGLDSASDGYLSRQRQRNYDQIFAPSMQEILKITPDVKREQKKQSPILETIRSISQISPFKSGDRFVVVSDLIQNTESARFCSHKGHLPSFERFKQRSQYSVLKPESFNGASLEALMLMRSGYGQTGYLPYCTEKELRDFWKAFSLDNGASSFSLSRIR</sequence>
<comment type="caution">
    <text evidence="1">The sequence shown here is derived from an EMBL/GenBank/DDBJ whole genome shotgun (WGS) entry which is preliminary data.</text>
</comment>
<evidence type="ECO:0000313" key="2">
    <source>
        <dbReference type="Proteomes" id="UP000179786"/>
    </source>
</evidence>
<gene>
    <name evidence="1" type="ORF">BET10_07160</name>
</gene>
<dbReference type="Proteomes" id="UP000179786">
    <property type="component" value="Unassembled WGS sequence"/>
</dbReference>
<organism evidence="1 2">
    <name type="scientific">Pseudoalteromonas amylolytica</name>
    <dbReference type="NCBI Taxonomy" id="1859457"/>
    <lineage>
        <taxon>Bacteria</taxon>
        <taxon>Pseudomonadati</taxon>
        <taxon>Pseudomonadota</taxon>
        <taxon>Gammaproteobacteria</taxon>
        <taxon>Alteromonadales</taxon>
        <taxon>Pseudoalteromonadaceae</taxon>
        <taxon>Pseudoalteromonas</taxon>
    </lineage>
</organism>
<keyword evidence="2" id="KW-1185">Reference proteome</keyword>
<dbReference type="RefSeq" id="WP_070983900.1">
    <property type="nucleotide sequence ID" value="NZ_MKJU01000022.1"/>
</dbReference>
<proteinExistence type="predicted"/>
<reference evidence="1 2" key="1">
    <citation type="submission" date="2016-09" db="EMBL/GenBank/DDBJ databases">
        <title>Pseudoalteromonas amylolytica sp. nov., isolated from the surface seawater.</title>
        <authorList>
            <person name="Wu Y.-H."/>
            <person name="Cheng H."/>
            <person name="Jin X.-B."/>
            <person name="Wang C.-S."/>
            <person name="Xu X.-W."/>
        </authorList>
    </citation>
    <scope>NUCLEOTIDE SEQUENCE [LARGE SCALE GENOMIC DNA]</scope>
    <source>
        <strain evidence="1 2">JW1</strain>
    </source>
</reference>
<protein>
    <submittedName>
        <fullName evidence="1">Uncharacterized protein</fullName>
    </submittedName>
</protein>
<name>A0A1S1MYE1_9GAMM</name>
<dbReference type="EMBL" id="MKJU01000022">
    <property type="protein sequence ID" value="OHU92098.1"/>
    <property type="molecule type" value="Genomic_DNA"/>
</dbReference>
<evidence type="ECO:0000313" key="1">
    <source>
        <dbReference type="EMBL" id="OHU92098.1"/>
    </source>
</evidence>